<evidence type="ECO:0000313" key="4">
    <source>
        <dbReference type="EMBL" id="CAL1171987.1"/>
    </source>
</evidence>
<dbReference type="PROSITE" id="PS50853">
    <property type="entry name" value="FN3"/>
    <property type="match status" value="1"/>
</dbReference>
<evidence type="ECO:0000313" key="3">
    <source>
        <dbReference type="EMBL" id="CAI4018612.1"/>
    </source>
</evidence>
<evidence type="ECO:0000313" key="5">
    <source>
        <dbReference type="Proteomes" id="UP001152797"/>
    </source>
</evidence>
<dbReference type="Gene3D" id="2.60.40.10">
    <property type="entry name" value="Immunoglobulins"/>
    <property type="match status" value="1"/>
</dbReference>
<accession>A0A9P1GPF1</accession>
<feature type="region of interest" description="Disordered" evidence="1">
    <location>
        <begin position="421"/>
        <end position="460"/>
    </location>
</feature>
<keyword evidence="5" id="KW-1185">Reference proteome</keyword>
<reference evidence="4" key="2">
    <citation type="submission" date="2024-04" db="EMBL/GenBank/DDBJ databases">
        <authorList>
            <person name="Chen Y."/>
            <person name="Shah S."/>
            <person name="Dougan E. K."/>
            <person name="Thang M."/>
            <person name="Chan C."/>
        </authorList>
    </citation>
    <scope>NUCLEOTIDE SEQUENCE [LARGE SCALE GENOMIC DNA]</scope>
</reference>
<dbReference type="InterPro" id="IPR036116">
    <property type="entry name" value="FN3_sf"/>
</dbReference>
<dbReference type="SUPFAM" id="SSF49265">
    <property type="entry name" value="Fibronectin type III"/>
    <property type="match status" value="1"/>
</dbReference>
<sequence length="543" mass="56724">MVGTKGNMQQALDTVCRSEVLQAKNTLSQPSQKVAIKKLQGGHLTFHEPIWTNQTRPKTAERLMSSTIGAGEAQCNFHVTHLPSGESWAVRRRLTEWLHLEERMSLESGKLVARPIVHAAGPTLQGRRSSGLAALFVSRTTETRRQMDRLQARLSEMLCDDSLKASAALQDFLGLQAPEMPSSVRIVKLLVPWEDDVNEVAPGIESAEVHVEVSTHGMDSDAAYAMPTHVVASVLCLQPPAGDSQLREIVVPANSPATLVIDGLQPSSMYEFQVRATNSLGQSPSVCIRVLVPPRPEPKASKDSKMDDWEGALSLPETHSAPLAVQPAAQPALECSSADQRISTQGVDASAVDADVTGNGAAESSASSMVPPAEDQSALSLPETHLAPLAAEVAPAPALETSTVAEPRVDSALGSVVDSSADQRVTEGVDASAVDADVTGNGAAESSASSMVPPAEDQSALSLPETHLAPLAAELAPAPALETSTVAEPRVDSALGSVVDSSADQRVTEGVDASAVDADVTGNGAVESSASSMVPPAEDQSVR</sequence>
<dbReference type="EMBL" id="CAMXCT010006703">
    <property type="protein sequence ID" value="CAI4018612.1"/>
    <property type="molecule type" value="Genomic_DNA"/>
</dbReference>
<dbReference type="Proteomes" id="UP001152797">
    <property type="component" value="Unassembled WGS sequence"/>
</dbReference>
<feature type="region of interest" description="Disordered" evidence="1">
    <location>
        <begin position="358"/>
        <end position="378"/>
    </location>
</feature>
<protein>
    <recommendedName>
        <fullName evidence="2">Fibronectin type-III domain-containing protein</fullName>
    </recommendedName>
</protein>
<proteinExistence type="predicted"/>
<reference evidence="3" key="1">
    <citation type="submission" date="2022-10" db="EMBL/GenBank/DDBJ databases">
        <authorList>
            <person name="Chen Y."/>
            <person name="Dougan E. K."/>
            <person name="Chan C."/>
            <person name="Rhodes N."/>
            <person name="Thang M."/>
        </authorList>
    </citation>
    <scope>NUCLEOTIDE SEQUENCE</scope>
</reference>
<comment type="caution">
    <text evidence="3">The sequence shown here is derived from an EMBL/GenBank/DDBJ whole genome shotgun (WGS) entry which is preliminary data.</text>
</comment>
<name>A0A9P1GPF1_9DINO</name>
<gene>
    <name evidence="3" type="ORF">C1SCF055_LOCUS43164</name>
</gene>
<dbReference type="EMBL" id="CAMXCT030006703">
    <property type="protein sequence ID" value="CAL4805924.1"/>
    <property type="molecule type" value="Genomic_DNA"/>
</dbReference>
<dbReference type="AlphaFoldDB" id="A0A9P1GPF1"/>
<feature type="region of interest" description="Disordered" evidence="1">
    <location>
        <begin position="500"/>
        <end position="543"/>
    </location>
</feature>
<dbReference type="InterPro" id="IPR003961">
    <property type="entry name" value="FN3_dom"/>
</dbReference>
<dbReference type="InterPro" id="IPR013783">
    <property type="entry name" value="Ig-like_fold"/>
</dbReference>
<dbReference type="CDD" id="cd00063">
    <property type="entry name" value="FN3"/>
    <property type="match status" value="1"/>
</dbReference>
<evidence type="ECO:0000259" key="2">
    <source>
        <dbReference type="PROSITE" id="PS50853"/>
    </source>
</evidence>
<evidence type="ECO:0000256" key="1">
    <source>
        <dbReference type="SAM" id="MobiDB-lite"/>
    </source>
</evidence>
<organism evidence="3">
    <name type="scientific">Cladocopium goreaui</name>
    <dbReference type="NCBI Taxonomy" id="2562237"/>
    <lineage>
        <taxon>Eukaryota</taxon>
        <taxon>Sar</taxon>
        <taxon>Alveolata</taxon>
        <taxon>Dinophyceae</taxon>
        <taxon>Suessiales</taxon>
        <taxon>Symbiodiniaceae</taxon>
        <taxon>Cladocopium</taxon>
    </lineage>
</organism>
<feature type="domain" description="Fibronectin type-III" evidence="2">
    <location>
        <begin position="207"/>
        <end position="296"/>
    </location>
</feature>
<dbReference type="EMBL" id="CAMXCT020006703">
    <property type="protein sequence ID" value="CAL1171987.1"/>
    <property type="molecule type" value="Genomic_DNA"/>
</dbReference>